<dbReference type="InterPro" id="IPR029056">
    <property type="entry name" value="Ribokinase-like"/>
</dbReference>
<organism evidence="4 5">
    <name type="scientific">Pseudoduganella lurida</name>
    <dbReference type="NCBI Taxonomy" id="1036180"/>
    <lineage>
        <taxon>Bacteria</taxon>
        <taxon>Pseudomonadati</taxon>
        <taxon>Pseudomonadota</taxon>
        <taxon>Betaproteobacteria</taxon>
        <taxon>Burkholderiales</taxon>
        <taxon>Oxalobacteraceae</taxon>
        <taxon>Telluria group</taxon>
        <taxon>Pseudoduganella</taxon>
    </lineage>
</organism>
<dbReference type="OrthoDB" id="9810880at2"/>
<dbReference type="RefSeq" id="WP_145650474.1">
    <property type="nucleotide sequence ID" value="NZ_VLLB01000006.1"/>
</dbReference>
<dbReference type="AlphaFoldDB" id="A0A562R3G4"/>
<dbReference type="CDD" id="cd01169">
    <property type="entry name" value="HMPP_kinase"/>
    <property type="match status" value="1"/>
</dbReference>
<evidence type="ECO:0000256" key="2">
    <source>
        <dbReference type="ARBA" id="ARBA00012135"/>
    </source>
</evidence>
<name>A0A562R3G4_9BURK</name>
<keyword evidence="4" id="KW-0418">Kinase</keyword>
<dbReference type="InterPro" id="IPR013749">
    <property type="entry name" value="PM/HMP-P_kinase-1"/>
</dbReference>
<keyword evidence="5" id="KW-1185">Reference proteome</keyword>
<dbReference type="InterPro" id="IPR004399">
    <property type="entry name" value="HMP/HMP-P_kinase_dom"/>
</dbReference>
<evidence type="ECO:0000313" key="5">
    <source>
        <dbReference type="Proteomes" id="UP000318431"/>
    </source>
</evidence>
<dbReference type="EC" id="2.7.1.49" evidence="2"/>
<sequence length="257" mass="25731">MSERPCVLVCAGMDPSGGAGITADVQAIGALGAHALPVVTALTVQDNNRVHEVLPVAPDVVTRQARAITAACRIGAVKIGIPGSADNARAIAAVIEALRSGDPALPVVLDPVLASGHGDTLTRGDAVAALAPLLPLATVLTPNGPEAAALMAAAGQEAAALSGSGGPGCKHLLVTGGHGEGDTVVNRWYGPEGGRDWTWPRLPGEFHGSGCTLAAAIAALLARGCGMEEALARAQAYTHQTLAAAFVIAPGQRIPLR</sequence>
<dbReference type="GO" id="GO:0008972">
    <property type="term" value="F:phosphomethylpyrimidine kinase activity"/>
    <property type="evidence" value="ECO:0007669"/>
    <property type="project" value="InterPro"/>
</dbReference>
<dbReference type="PANTHER" id="PTHR20858">
    <property type="entry name" value="PHOSPHOMETHYLPYRIMIDINE KINASE"/>
    <property type="match status" value="1"/>
</dbReference>
<dbReference type="Pfam" id="PF08543">
    <property type="entry name" value="Phos_pyr_kin"/>
    <property type="match status" value="1"/>
</dbReference>
<dbReference type="PANTHER" id="PTHR20858:SF17">
    <property type="entry name" value="HYDROXYMETHYLPYRIMIDINE_PHOSPHOMETHYLPYRIMIDINE KINASE THI20-RELATED"/>
    <property type="match status" value="1"/>
</dbReference>
<dbReference type="UniPathway" id="UPA00060">
    <property type="reaction ID" value="UER00138"/>
</dbReference>
<dbReference type="Gene3D" id="3.40.1190.20">
    <property type="match status" value="1"/>
</dbReference>
<proteinExistence type="predicted"/>
<comment type="pathway">
    <text evidence="1">Cofactor biosynthesis; thiamine diphosphate biosynthesis.</text>
</comment>
<evidence type="ECO:0000259" key="3">
    <source>
        <dbReference type="Pfam" id="PF08543"/>
    </source>
</evidence>
<protein>
    <recommendedName>
        <fullName evidence="2">hydroxymethylpyrimidine kinase</fullName>
        <ecNumber evidence="2">2.7.1.49</ecNumber>
    </recommendedName>
</protein>
<dbReference type="Proteomes" id="UP000318431">
    <property type="component" value="Unassembled WGS sequence"/>
</dbReference>
<evidence type="ECO:0000313" key="4">
    <source>
        <dbReference type="EMBL" id="TWI63622.1"/>
    </source>
</evidence>
<accession>A0A562R3G4</accession>
<feature type="domain" description="Pyridoxamine kinase/Phosphomethylpyrimidine kinase" evidence="3">
    <location>
        <begin position="14"/>
        <end position="249"/>
    </location>
</feature>
<evidence type="ECO:0000256" key="1">
    <source>
        <dbReference type="ARBA" id="ARBA00004948"/>
    </source>
</evidence>
<dbReference type="EMBL" id="VLLB01000006">
    <property type="protein sequence ID" value="TWI63622.1"/>
    <property type="molecule type" value="Genomic_DNA"/>
</dbReference>
<dbReference type="SUPFAM" id="SSF53613">
    <property type="entry name" value="Ribokinase-like"/>
    <property type="match status" value="1"/>
</dbReference>
<dbReference type="GO" id="GO:0008902">
    <property type="term" value="F:hydroxymethylpyrimidine kinase activity"/>
    <property type="evidence" value="ECO:0007669"/>
    <property type="project" value="UniProtKB-EC"/>
</dbReference>
<dbReference type="GO" id="GO:0009228">
    <property type="term" value="P:thiamine biosynthetic process"/>
    <property type="evidence" value="ECO:0007669"/>
    <property type="project" value="InterPro"/>
</dbReference>
<comment type="caution">
    <text evidence="4">The sequence shown here is derived from an EMBL/GenBank/DDBJ whole genome shotgun (WGS) entry which is preliminary data.</text>
</comment>
<dbReference type="GO" id="GO:0005829">
    <property type="term" value="C:cytosol"/>
    <property type="evidence" value="ECO:0007669"/>
    <property type="project" value="TreeGrafter"/>
</dbReference>
<dbReference type="GO" id="GO:0009229">
    <property type="term" value="P:thiamine diphosphate biosynthetic process"/>
    <property type="evidence" value="ECO:0007669"/>
    <property type="project" value="UniProtKB-UniPathway"/>
</dbReference>
<reference evidence="4 5" key="1">
    <citation type="journal article" date="2015" name="Stand. Genomic Sci.">
        <title>Genomic Encyclopedia of Bacterial and Archaeal Type Strains, Phase III: the genomes of soil and plant-associated and newly described type strains.</title>
        <authorList>
            <person name="Whitman W.B."/>
            <person name="Woyke T."/>
            <person name="Klenk H.P."/>
            <person name="Zhou Y."/>
            <person name="Lilburn T.G."/>
            <person name="Beck B.J."/>
            <person name="De Vos P."/>
            <person name="Vandamme P."/>
            <person name="Eisen J.A."/>
            <person name="Garrity G."/>
            <person name="Hugenholtz P."/>
            <person name="Kyrpides N.C."/>
        </authorList>
    </citation>
    <scope>NUCLEOTIDE SEQUENCE [LARGE SCALE GENOMIC DNA]</scope>
    <source>
        <strain evidence="4 5">CGMCC 1.10822</strain>
    </source>
</reference>
<gene>
    <name evidence="4" type="ORF">IP91_03593</name>
</gene>
<keyword evidence="4" id="KW-0808">Transferase</keyword>